<dbReference type="InterPro" id="IPR044203">
    <property type="entry name" value="GlbO/GLB3-like"/>
</dbReference>
<keyword evidence="2" id="KW-0349">Heme</keyword>
<dbReference type="Pfam" id="PF01152">
    <property type="entry name" value="Bac_globin"/>
    <property type="match status" value="1"/>
</dbReference>
<sequence>MPGNEHAAPTVGSTTALLGIQAGRDGIAAAAIPPNPHFERIGGEIAIRALVERFYHHMDTLPEARGIRALHPPNLEPVKEVLWKYFVGWMGGPQLYAAERGHPRLRRRHLSFPIGDAERDAWMQCMTLALAEVVADDALREELAQAFYKTATFLRNQE</sequence>
<dbReference type="CDD" id="cd14773">
    <property type="entry name" value="TrHb2_PhHbO-like_O"/>
    <property type="match status" value="1"/>
</dbReference>
<proteinExistence type="inferred from homology"/>
<dbReference type="InterPro" id="IPR001486">
    <property type="entry name" value="Hemoglobin_trunc"/>
</dbReference>
<name>A0A126SXJ8_9BACT</name>
<comment type="similarity">
    <text evidence="5">Belongs to the truncated hemoglobin family. Group II subfamily.</text>
</comment>
<dbReference type="AlphaFoldDB" id="A0A126SXJ8"/>
<evidence type="ECO:0000256" key="4">
    <source>
        <dbReference type="ARBA" id="ARBA00023004"/>
    </source>
</evidence>
<evidence type="ECO:0000256" key="5">
    <source>
        <dbReference type="ARBA" id="ARBA00034496"/>
    </source>
</evidence>
<keyword evidence="4" id="KW-0408">Iron</keyword>
<evidence type="ECO:0000256" key="1">
    <source>
        <dbReference type="ARBA" id="ARBA00022448"/>
    </source>
</evidence>
<dbReference type="SUPFAM" id="SSF46458">
    <property type="entry name" value="Globin-like"/>
    <property type="match status" value="1"/>
</dbReference>
<dbReference type="EMBL" id="KU144965">
    <property type="protein sequence ID" value="AMK59025.1"/>
    <property type="molecule type" value="Genomic_DNA"/>
</dbReference>
<dbReference type="InterPro" id="IPR009050">
    <property type="entry name" value="Globin-like_sf"/>
</dbReference>
<evidence type="ECO:0000256" key="3">
    <source>
        <dbReference type="ARBA" id="ARBA00022723"/>
    </source>
</evidence>
<dbReference type="GO" id="GO:0005344">
    <property type="term" value="F:oxygen carrier activity"/>
    <property type="evidence" value="ECO:0007669"/>
    <property type="project" value="InterPro"/>
</dbReference>
<evidence type="ECO:0000256" key="2">
    <source>
        <dbReference type="ARBA" id="ARBA00022617"/>
    </source>
</evidence>
<keyword evidence="3" id="KW-0479">Metal-binding</keyword>
<protein>
    <submittedName>
        <fullName evidence="6">Putative hemoglobin protein</fullName>
    </submittedName>
</protein>
<keyword evidence="1" id="KW-0813">Transport</keyword>
<dbReference type="InterPro" id="IPR012292">
    <property type="entry name" value="Globin/Proto"/>
</dbReference>
<dbReference type="PANTHER" id="PTHR47366:SF1">
    <property type="entry name" value="TWO-ON-TWO HEMOGLOBIN-3"/>
    <property type="match status" value="1"/>
</dbReference>
<reference evidence="6" key="1">
    <citation type="journal article" date="2016" name="Appl. Environ. Microbiol.">
        <title>Functional Metagenomics of a Biostimulated Petroleum-Contaminated Soil Reveals an Extraordinary Diversity of Extradiol Dioxygenases.</title>
        <authorList>
            <person name="Terron-Gonzalez L."/>
            <person name="Martin-Cabello G."/>
            <person name="Ferrer M."/>
            <person name="Santero E."/>
        </authorList>
    </citation>
    <scope>NUCLEOTIDE SEQUENCE</scope>
</reference>
<dbReference type="GO" id="GO:0046872">
    <property type="term" value="F:metal ion binding"/>
    <property type="evidence" value="ECO:0007669"/>
    <property type="project" value="UniProtKB-KW"/>
</dbReference>
<evidence type="ECO:0000313" key="6">
    <source>
        <dbReference type="EMBL" id="AMK59025.1"/>
    </source>
</evidence>
<dbReference type="GO" id="GO:0019825">
    <property type="term" value="F:oxygen binding"/>
    <property type="evidence" value="ECO:0007669"/>
    <property type="project" value="InterPro"/>
</dbReference>
<dbReference type="PANTHER" id="PTHR47366">
    <property type="entry name" value="TWO-ON-TWO HEMOGLOBIN-3"/>
    <property type="match status" value="1"/>
</dbReference>
<organism evidence="6">
    <name type="scientific">uncultured bacterium UPO35</name>
    <dbReference type="NCBI Taxonomy" id="1776962"/>
    <lineage>
        <taxon>Bacteria</taxon>
        <taxon>environmental samples</taxon>
    </lineage>
</organism>
<dbReference type="Gene3D" id="1.10.490.10">
    <property type="entry name" value="Globins"/>
    <property type="match status" value="1"/>
</dbReference>
<dbReference type="GO" id="GO:0020037">
    <property type="term" value="F:heme binding"/>
    <property type="evidence" value="ECO:0007669"/>
    <property type="project" value="InterPro"/>
</dbReference>
<accession>A0A126SXJ8</accession>